<organism evidence="2 4">
    <name type="scientific">Medicago truncatula</name>
    <name type="common">Barrel medic</name>
    <name type="synonym">Medicago tribuloides</name>
    <dbReference type="NCBI Taxonomy" id="3880"/>
    <lineage>
        <taxon>Eukaryota</taxon>
        <taxon>Viridiplantae</taxon>
        <taxon>Streptophyta</taxon>
        <taxon>Embryophyta</taxon>
        <taxon>Tracheophyta</taxon>
        <taxon>Spermatophyta</taxon>
        <taxon>Magnoliopsida</taxon>
        <taxon>eudicotyledons</taxon>
        <taxon>Gunneridae</taxon>
        <taxon>Pentapetalae</taxon>
        <taxon>rosids</taxon>
        <taxon>fabids</taxon>
        <taxon>Fabales</taxon>
        <taxon>Fabaceae</taxon>
        <taxon>Papilionoideae</taxon>
        <taxon>50 kb inversion clade</taxon>
        <taxon>NPAAA clade</taxon>
        <taxon>Hologalegina</taxon>
        <taxon>IRL clade</taxon>
        <taxon>Trifolieae</taxon>
        <taxon>Medicago</taxon>
    </lineage>
</organism>
<dbReference type="EMBL" id="CM001223">
    <property type="protein sequence ID" value="AES78988.1"/>
    <property type="molecule type" value="Genomic_DNA"/>
</dbReference>
<dbReference type="SUPFAM" id="SSF52540">
    <property type="entry name" value="P-loop containing nucleoside triphosphate hydrolases"/>
    <property type="match status" value="1"/>
</dbReference>
<dbReference type="GO" id="GO:0004386">
    <property type="term" value="F:helicase activity"/>
    <property type="evidence" value="ECO:0007669"/>
    <property type="project" value="UniProtKB-KW"/>
</dbReference>
<keyword evidence="2" id="KW-0378">Hydrolase</keyword>
<proteinExistence type="predicted"/>
<dbReference type="eggNOG" id="KOG0987">
    <property type="taxonomic scope" value="Eukaryota"/>
</dbReference>
<dbReference type="PANTHER" id="PTHR23274">
    <property type="entry name" value="DNA HELICASE-RELATED"/>
    <property type="match status" value="1"/>
</dbReference>
<dbReference type="PANTHER" id="PTHR23274:SF33">
    <property type="entry name" value="ANIMAL RPA1 DOMAIN PROTEIN"/>
    <property type="match status" value="1"/>
</dbReference>
<dbReference type="PaxDb" id="3880-AES78988"/>
<evidence type="ECO:0000259" key="1">
    <source>
        <dbReference type="Pfam" id="PF21530"/>
    </source>
</evidence>
<evidence type="ECO:0000313" key="2">
    <source>
        <dbReference type="EMBL" id="AES78988.1"/>
    </source>
</evidence>
<dbReference type="Proteomes" id="UP000002051">
    <property type="component" value="Unassembled WGS sequence"/>
</dbReference>
<dbReference type="HOGENOM" id="CLU_001324_14_0_1"/>
<dbReference type="InterPro" id="IPR027417">
    <property type="entry name" value="P-loop_NTPase"/>
</dbReference>
<keyword evidence="2" id="KW-0547">Nucleotide-binding</keyword>
<dbReference type="CDD" id="cd18809">
    <property type="entry name" value="SF1_C_RecD"/>
    <property type="match status" value="1"/>
</dbReference>
<dbReference type="STRING" id="3880.G7KY11"/>
<dbReference type="Pfam" id="PF21530">
    <property type="entry name" value="Pif1_2B_dom"/>
    <property type="match status" value="1"/>
</dbReference>
<keyword evidence="4" id="KW-1185">Reference proteome</keyword>
<keyword evidence="2" id="KW-0067">ATP-binding</keyword>
<gene>
    <name evidence="2" type="ordered locus">MTR_7g052070</name>
</gene>
<reference evidence="2 4" key="2">
    <citation type="journal article" date="2014" name="BMC Genomics">
        <title>An improved genome release (version Mt4.0) for the model legume Medicago truncatula.</title>
        <authorList>
            <person name="Tang H."/>
            <person name="Krishnakumar V."/>
            <person name="Bidwell S."/>
            <person name="Rosen B."/>
            <person name="Chan A."/>
            <person name="Zhou S."/>
            <person name="Gentzbittel L."/>
            <person name="Childs K.L."/>
            <person name="Yandell M."/>
            <person name="Gundlach H."/>
            <person name="Mayer K.F."/>
            <person name="Schwartz D.C."/>
            <person name="Town C.D."/>
        </authorList>
    </citation>
    <scope>GENOME REANNOTATION</scope>
    <source>
        <strain evidence="3 4">cv. Jemalong A17</strain>
    </source>
</reference>
<reference evidence="3" key="3">
    <citation type="submission" date="2015-04" db="UniProtKB">
        <authorList>
            <consortium name="EnsemblPlants"/>
        </authorList>
    </citation>
    <scope>IDENTIFICATION</scope>
    <source>
        <strain evidence="3">cv. Jemalong A17</strain>
    </source>
</reference>
<dbReference type="AlphaFoldDB" id="G7KY11"/>
<evidence type="ECO:0000313" key="4">
    <source>
        <dbReference type="Proteomes" id="UP000002051"/>
    </source>
</evidence>
<sequence length="228" mass="25621">MRLCASTLRAEQDEIRNFVNWMLSIGDGIGSANESGETNVPIPDELLIKDSSDSERGIVSRTLDAVEHINKFLLALVPGDEKEYISSESVCKSDENSEVQSEWFTTEFLNNIKFSSIPNHKLRFKVGFPVKLMRNIDQATELCNETKLIVDYLRKNFIGATVIIEKNAGEKVIIPRMNLVPSDPELQFPLALCFAMTINKSQGQSLSHVRIYLSKPVFTHGQLYVAVL</sequence>
<protein>
    <submittedName>
        <fullName evidence="2">PIF1-like helicase</fullName>
    </submittedName>
</protein>
<dbReference type="InterPro" id="IPR049163">
    <property type="entry name" value="Pif1-like_2B_dom"/>
</dbReference>
<reference evidence="2 4" key="1">
    <citation type="journal article" date="2011" name="Nature">
        <title>The Medicago genome provides insight into the evolution of rhizobial symbioses.</title>
        <authorList>
            <person name="Young N.D."/>
            <person name="Debelle F."/>
            <person name="Oldroyd G.E."/>
            <person name="Geurts R."/>
            <person name="Cannon S.B."/>
            <person name="Udvardi M.K."/>
            <person name="Benedito V.A."/>
            <person name="Mayer K.F."/>
            <person name="Gouzy J."/>
            <person name="Schoof H."/>
            <person name="Van de Peer Y."/>
            <person name="Proost S."/>
            <person name="Cook D.R."/>
            <person name="Meyers B.C."/>
            <person name="Spannagl M."/>
            <person name="Cheung F."/>
            <person name="De Mita S."/>
            <person name="Krishnakumar V."/>
            <person name="Gundlach H."/>
            <person name="Zhou S."/>
            <person name="Mudge J."/>
            <person name="Bharti A.K."/>
            <person name="Murray J.D."/>
            <person name="Naoumkina M.A."/>
            <person name="Rosen B."/>
            <person name="Silverstein K.A."/>
            <person name="Tang H."/>
            <person name="Rombauts S."/>
            <person name="Zhao P.X."/>
            <person name="Zhou P."/>
            <person name="Barbe V."/>
            <person name="Bardou P."/>
            <person name="Bechner M."/>
            <person name="Bellec A."/>
            <person name="Berger A."/>
            <person name="Berges H."/>
            <person name="Bidwell S."/>
            <person name="Bisseling T."/>
            <person name="Choisne N."/>
            <person name="Couloux A."/>
            <person name="Denny R."/>
            <person name="Deshpande S."/>
            <person name="Dai X."/>
            <person name="Doyle J.J."/>
            <person name="Dudez A.M."/>
            <person name="Farmer A.D."/>
            <person name="Fouteau S."/>
            <person name="Franken C."/>
            <person name="Gibelin C."/>
            <person name="Gish J."/>
            <person name="Goldstein S."/>
            <person name="Gonzalez A.J."/>
            <person name="Green P.J."/>
            <person name="Hallab A."/>
            <person name="Hartog M."/>
            <person name="Hua A."/>
            <person name="Humphray S.J."/>
            <person name="Jeong D.H."/>
            <person name="Jing Y."/>
            <person name="Jocker A."/>
            <person name="Kenton S.M."/>
            <person name="Kim D.J."/>
            <person name="Klee K."/>
            <person name="Lai H."/>
            <person name="Lang C."/>
            <person name="Lin S."/>
            <person name="Macmil S.L."/>
            <person name="Magdelenat G."/>
            <person name="Matthews L."/>
            <person name="McCorrison J."/>
            <person name="Monaghan E.L."/>
            <person name="Mun J.H."/>
            <person name="Najar F.Z."/>
            <person name="Nicholson C."/>
            <person name="Noirot C."/>
            <person name="O'Bleness M."/>
            <person name="Paule C.R."/>
            <person name="Poulain J."/>
            <person name="Prion F."/>
            <person name="Qin B."/>
            <person name="Qu C."/>
            <person name="Retzel E.F."/>
            <person name="Riddle C."/>
            <person name="Sallet E."/>
            <person name="Samain S."/>
            <person name="Samson N."/>
            <person name="Sanders I."/>
            <person name="Saurat O."/>
            <person name="Scarpelli C."/>
            <person name="Schiex T."/>
            <person name="Segurens B."/>
            <person name="Severin A.J."/>
            <person name="Sherrier D.J."/>
            <person name="Shi R."/>
            <person name="Sims S."/>
            <person name="Singer S.R."/>
            <person name="Sinharoy S."/>
            <person name="Sterck L."/>
            <person name="Viollet A."/>
            <person name="Wang B.B."/>
            <person name="Wang K."/>
            <person name="Wang M."/>
            <person name="Wang X."/>
            <person name="Warfsmann J."/>
            <person name="Weissenbach J."/>
            <person name="White D.D."/>
            <person name="White J.D."/>
            <person name="Wiley G.B."/>
            <person name="Wincker P."/>
            <person name="Xing Y."/>
            <person name="Yang L."/>
            <person name="Yao Z."/>
            <person name="Ying F."/>
            <person name="Zhai J."/>
            <person name="Zhou L."/>
            <person name="Zuber A."/>
            <person name="Denarie J."/>
            <person name="Dixon R.A."/>
            <person name="May G.D."/>
            <person name="Schwartz D.C."/>
            <person name="Rogers J."/>
            <person name="Quetier F."/>
            <person name="Town C.D."/>
            <person name="Roe B.A."/>
        </authorList>
    </citation>
    <scope>NUCLEOTIDE SEQUENCE [LARGE SCALE GENOMIC DNA]</scope>
    <source>
        <strain evidence="2">A17</strain>
        <strain evidence="3 4">cv. Jemalong A17</strain>
    </source>
</reference>
<accession>G7KY11</accession>
<keyword evidence="2" id="KW-0347">Helicase</keyword>
<evidence type="ECO:0000313" key="3">
    <source>
        <dbReference type="EnsemblPlants" id="AES78988"/>
    </source>
</evidence>
<dbReference type="EnsemblPlants" id="AES78988">
    <property type="protein sequence ID" value="AES78988"/>
    <property type="gene ID" value="MTR_7g052070"/>
</dbReference>
<feature type="domain" description="DNA helicase Pif1-like 2B" evidence="1">
    <location>
        <begin position="107"/>
        <end position="150"/>
    </location>
</feature>
<dbReference type="OMA" id="LESEWFT"/>
<name>G7KY11_MEDTR</name>